<evidence type="ECO:0000313" key="1">
    <source>
        <dbReference type="EMBL" id="CAL1300887.1"/>
    </source>
</evidence>
<dbReference type="Proteomes" id="UP001497382">
    <property type="component" value="Unassembled WGS sequence"/>
</dbReference>
<sequence>MRYGLKVRNSLDTYSRSITPGWRAHARCRLSFRLTSFVFRCCENDGSSYL</sequence>
<proteinExistence type="predicted"/>
<gene>
    <name evidence="1" type="ORF">LARSCL_LOCUS22177</name>
</gene>
<feature type="non-terminal residue" evidence="1">
    <location>
        <position position="50"/>
    </location>
</feature>
<organism evidence="1 2">
    <name type="scientific">Larinioides sclopetarius</name>
    <dbReference type="NCBI Taxonomy" id="280406"/>
    <lineage>
        <taxon>Eukaryota</taxon>
        <taxon>Metazoa</taxon>
        <taxon>Ecdysozoa</taxon>
        <taxon>Arthropoda</taxon>
        <taxon>Chelicerata</taxon>
        <taxon>Arachnida</taxon>
        <taxon>Araneae</taxon>
        <taxon>Araneomorphae</taxon>
        <taxon>Entelegynae</taxon>
        <taxon>Araneoidea</taxon>
        <taxon>Araneidae</taxon>
        <taxon>Larinioides</taxon>
    </lineage>
</organism>
<dbReference type="AlphaFoldDB" id="A0AAV2BYD2"/>
<reference evidence="1 2" key="1">
    <citation type="submission" date="2024-04" db="EMBL/GenBank/DDBJ databases">
        <authorList>
            <person name="Rising A."/>
            <person name="Reimegard J."/>
            <person name="Sonavane S."/>
            <person name="Akerstrom W."/>
            <person name="Nylinder S."/>
            <person name="Hedman E."/>
            <person name="Kallberg Y."/>
        </authorList>
    </citation>
    <scope>NUCLEOTIDE SEQUENCE [LARGE SCALE GENOMIC DNA]</scope>
</reference>
<name>A0AAV2BYD2_9ARAC</name>
<keyword evidence="2" id="KW-1185">Reference proteome</keyword>
<accession>A0AAV2BYD2</accession>
<evidence type="ECO:0000313" key="2">
    <source>
        <dbReference type="Proteomes" id="UP001497382"/>
    </source>
</evidence>
<protein>
    <submittedName>
        <fullName evidence="1">Uncharacterized protein</fullName>
    </submittedName>
</protein>
<dbReference type="EMBL" id="CAXIEN010000587">
    <property type="protein sequence ID" value="CAL1300887.1"/>
    <property type="molecule type" value="Genomic_DNA"/>
</dbReference>
<comment type="caution">
    <text evidence="1">The sequence shown here is derived from an EMBL/GenBank/DDBJ whole genome shotgun (WGS) entry which is preliminary data.</text>
</comment>